<dbReference type="AlphaFoldDB" id="A0A5A8CWY1"/>
<dbReference type="GO" id="GO:0003724">
    <property type="term" value="F:RNA helicase activity"/>
    <property type="evidence" value="ECO:0007669"/>
    <property type="project" value="InterPro"/>
</dbReference>
<feature type="compositionally biased region" description="Gly residues" evidence="5">
    <location>
        <begin position="722"/>
        <end position="732"/>
    </location>
</feature>
<dbReference type="GO" id="GO:0005524">
    <property type="term" value="F:ATP binding"/>
    <property type="evidence" value="ECO:0007669"/>
    <property type="project" value="UniProtKB-KW"/>
</dbReference>
<name>A0A5A8CWY1_CAFRO</name>
<protein>
    <recommendedName>
        <fullName evidence="10">Helicase ATP-binding domain-containing protein</fullName>
    </recommendedName>
</protein>
<sequence>MTAEELDAAEARRTPALEFPFTLDTFQREAVAHVDEGESVFVAAHTSAGKTVVAEYAIAQCARNCTRCIYTSPIKALSNQKYRDFKDRFGDVGLVTGDISVDPEASCLVMTTEILRSMLYRGSDVVRDIEWVIFDEVHYVNDSERGVVWEETIILLPDHVGMVFLSATTPNTVEFCEWIGRTKRRPVHVVTTSHRPVPLSHALLAKNKAFPLLTPEGRFLPDGRTEAAAKLAGKVTRSSAMRGPGRAAGAGRAGGHGVRGGRSWARGSREQWMGVVQHLTKHELTPAVVFLFSKQQCAEAASMLSGAGLLNHAEQAQVRGFVDAAASRLHGSDKRLGQLLWLRDLLSAGVAVHHGGLLPILKEVVELLFARGLVRVLFATETFAMGVNMPARTVVFGSVRKHDGRSMRYLLPGEYTQMAGRAGRRGLDSVGTVLLACFGDEPPPLEDLRVMLKGTPATLRSQFRLTYPMLLSLLRVEDMSVADMMRQSYSEFAAQRAIAGGDLPALIGRGVAGLRTLEALLREDRHSASLATALYDAVTAAAAADRKVVDILLGDAALRHQALAPGRVATVTARLPGDPADRTRVLPAVVLSLDTAEGASWGVNVLVVAPRGWEGEASDSQASASSAAPGTPVAAVAPTAPEPAAAKRKPASGGGKGGFGGGGGLLGSGGKGGFGGGGGLLGSGGKGGFGGGGGLLGSGGKGGFGGGGGLLGSGGKGGFGGGGGGGGSGGHSGPSASGVAPAPAAAGAGTGAELGKVPVGWVGEVARRWVAVLRVPDSAVLRLFGKVVRRVKPEDFFAEGGDTGAAAAAGAEGLSSGAPSGGGGLADSLMGSGGGGVGGLLGMGGASSKRGRKRGGRGGRGGGDAEASPRDALAAAVSQFLDVLAPAEDAAGVAAEGATAPPPGDAAAVSYEPGVAAALPDLDPTAEFSDAANVDLFQAAGAAVARWQAVQELRGAASSASFSRAWSLVARRARLLRQLRLLRRRVSDESLRLFPELRSMSRVLQRLAYVRKVDGPVLASDGADLATEAAAGSPALEDGEPAEPDADLSSLVVELKGRVACEVQSAHALVLTELIFEGVMAPLEPEEVAALLSAFICQEKAGEALDSATLSPSLEKACARAQEIALAVGHAQQSCGLPADAVTFVDQTLNFGLLQVVLEWARGTPFAAITPLAPRVQEGSIVRTITRLDNTCREVRAAARIIGDPQLFKKAEAASAAIKRDIVFAASLYIA</sequence>
<evidence type="ECO:0000256" key="3">
    <source>
        <dbReference type="ARBA" id="ARBA00022806"/>
    </source>
</evidence>
<accession>A0A5A8CWY1</accession>
<evidence type="ECO:0000256" key="1">
    <source>
        <dbReference type="ARBA" id="ARBA00022741"/>
    </source>
</evidence>
<evidence type="ECO:0000256" key="4">
    <source>
        <dbReference type="ARBA" id="ARBA00022840"/>
    </source>
</evidence>
<dbReference type="InterPro" id="IPR027417">
    <property type="entry name" value="P-loop_NTPase"/>
</dbReference>
<dbReference type="InterPro" id="IPR014001">
    <property type="entry name" value="Helicase_ATP-bd"/>
</dbReference>
<evidence type="ECO:0000256" key="2">
    <source>
        <dbReference type="ARBA" id="ARBA00022801"/>
    </source>
</evidence>
<evidence type="ECO:0000259" key="6">
    <source>
        <dbReference type="PROSITE" id="PS51192"/>
    </source>
</evidence>
<feature type="compositionally biased region" description="Low complexity" evidence="5">
    <location>
        <begin position="618"/>
        <end position="644"/>
    </location>
</feature>
<dbReference type="SMART" id="SM00487">
    <property type="entry name" value="DEXDc"/>
    <property type="match status" value="1"/>
</dbReference>
<dbReference type="GO" id="GO:0070478">
    <property type="term" value="P:nuclear-transcribed mRNA catabolic process, 3'-5' exonucleolytic nonsense-mediated decay"/>
    <property type="evidence" value="ECO:0007669"/>
    <property type="project" value="TreeGrafter"/>
</dbReference>
<evidence type="ECO:0000313" key="8">
    <source>
        <dbReference type="EMBL" id="KAA0157692.1"/>
    </source>
</evidence>
<dbReference type="InterPro" id="IPR016438">
    <property type="entry name" value="SKI2-like"/>
</dbReference>
<keyword evidence="1" id="KW-0547">Nucleotide-binding</keyword>
<feature type="region of interest" description="Disordered" evidence="5">
    <location>
        <begin position="841"/>
        <end position="869"/>
    </location>
</feature>
<dbReference type="Pfam" id="PF08148">
    <property type="entry name" value="DSHCT"/>
    <property type="match status" value="1"/>
</dbReference>
<dbReference type="SMART" id="SM00490">
    <property type="entry name" value="HELICc"/>
    <property type="match status" value="1"/>
</dbReference>
<dbReference type="FunFam" id="3.40.50.300:FF:000354">
    <property type="entry name" value="ATP-dependent RNA helicase SKI2"/>
    <property type="match status" value="1"/>
</dbReference>
<feature type="compositionally biased region" description="Gly residues" evidence="5">
    <location>
        <begin position="246"/>
        <end position="260"/>
    </location>
</feature>
<gene>
    <name evidence="8" type="ORF">FNF29_00267</name>
</gene>
<dbReference type="Gene3D" id="3.40.50.300">
    <property type="entry name" value="P-loop containing nucleotide triphosphate hydrolases"/>
    <property type="match status" value="2"/>
</dbReference>
<dbReference type="SMART" id="SM01142">
    <property type="entry name" value="DSHCT"/>
    <property type="match status" value="1"/>
</dbReference>
<keyword evidence="2" id="KW-0378">Hydrolase</keyword>
<dbReference type="InterPro" id="IPR012961">
    <property type="entry name" value="Ski2/MTR4_C"/>
</dbReference>
<dbReference type="PIRSF" id="PIRSF005198">
    <property type="entry name" value="Antiviral_helicase_SKI2"/>
    <property type="match status" value="1"/>
</dbReference>
<keyword evidence="4" id="KW-0067">ATP-binding</keyword>
<dbReference type="Pfam" id="PF00270">
    <property type="entry name" value="DEAD"/>
    <property type="match status" value="1"/>
</dbReference>
<dbReference type="PROSITE" id="PS51194">
    <property type="entry name" value="HELICASE_CTER"/>
    <property type="match status" value="1"/>
</dbReference>
<dbReference type="GO" id="GO:0003723">
    <property type="term" value="F:RNA binding"/>
    <property type="evidence" value="ECO:0007669"/>
    <property type="project" value="InterPro"/>
</dbReference>
<feature type="region of interest" description="Disordered" evidence="5">
    <location>
        <begin position="722"/>
        <end position="747"/>
    </location>
</feature>
<dbReference type="PANTHER" id="PTHR12131:SF1">
    <property type="entry name" value="ATP-DEPENDENT RNA HELICASE SUPV3L1, MITOCHONDRIAL-RELATED"/>
    <property type="match status" value="1"/>
</dbReference>
<dbReference type="SUPFAM" id="SSF52540">
    <property type="entry name" value="P-loop containing nucleoside triphosphate hydrolases"/>
    <property type="match status" value="1"/>
</dbReference>
<dbReference type="Gene3D" id="1.10.3380.30">
    <property type="match status" value="1"/>
</dbReference>
<feature type="domain" description="Helicase C-terminal" evidence="7">
    <location>
        <begin position="274"/>
        <end position="474"/>
    </location>
</feature>
<dbReference type="Proteomes" id="UP000323011">
    <property type="component" value="Unassembled WGS sequence"/>
</dbReference>
<keyword evidence="3" id="KW-0347">Helicase</keyword>
<dbReference type="InterPro" id="IPR001650">
    <property type="entry name" value="Helicase_C-like"/>
</dbReference>
<dbReference type="GO" id="GO:0055087">
    <property type="term" value="C:Ski complex"/>
    <property type="evidence" value="ECO:0007669"/>
    <property type="project" value="TreeGrafter"/>
</dbReference>
<comment type="caution">
    <text evidence="8">The sequence shown here is derived from an EMBL/GenBank/DDBJ whole genome shotgun (WGS) entry which is preliminary data.</text>
</comment>
<dbReference type="PROSITE" id="PS51192">
    <property type="entry name" value="HELICASE_ATP_BIND_1"/>
    <property type="match status" value="1"/>
</dbReference>
<feature type="region of interest" description="Disordered" evidence="5">
    <location>
        <begin position="617"/>
        <end position="658"/>
    </location>
</feature>
<proteinExistence type="predicted"/>
<dbReference type="InterPro" id="IPR011545">
    <property type="entry name" value="DEAD/DEAH_box_helicase_dom"/>
</dbReference>
<feature type="region of interest" description="Disordered" evidence="5">
    <location>
        <begin position="232"/>
        <end position="263"/>
    </location>
</feature>
<dbReference type="GO" id="GO:0016787">
    <property type="term" value="F:hydrolase activity"/>
    <property type="evidence" value="ECO:0007669"/>
    <property type="project" value="UniProtKB-KW"/>
</dbReference>
<organism evidence="8 9">
    <name type="scientific">Cafeteria roenbergensis</name>
    <name type="common">Marine flagellate</name>
    <dbReference type="NCBI Taxonomy" id="33653"/>
    <lineage>
        <taxon>Eukaryota</taxon>
        <taxon>Sar</taxon>
        <taxon>Stramenopiles</taxon>
        <taxon>Bigyra</taxon>
        <taxon>Opalozoa</taxon>
        <taxon>Bicosoecida</taxon>
        <taxon>Cafeteriaceae</taxon>
        <taxon>Cafeteria</taxon>
    </lineage>
</organism>
<evidence type="ECO:0000256" key="5">
    <source>
        <dbReference type="SAM" id="MobiDB-lite"/>
    </source>
</evidence>
<evidence type="ECO:0000313" key="9">
    <source>
        <dbReference type="Proteomes" id="UP000323011"/>
    </source>
</evidence>
<dbReference type="Pfam" id="PF00271">
    <property type="entry name" value="Helicase_C"/>
    <property type="match status" value="1"/>
</dbReference>
<reference evidence="8 9" key="1">
    <citation type="submission" date="2019-07" db="EMBL/GenBank/DDBJ databases">
        <title>Genomes of Cafeteria roenbergensis.</title>
        <authorList>
            <person name="Fischer M.G."/>
            <person name="Hackl T."/>
            <person name="Roman M."/>
        </authorList>
    </citation>
    <scope>NUCLEOTIDE SEQUENCE [LARGE SCALE GENOMIC DNA]</scope>
    <source>
        <strain evidence="8 9">BVI</strain>
    </source>
</reference>
<dbReference type="CDD" id="cd18795">
    <property type="entry name" value="SF2_C_Ski2"/>
    <property type="match status" value="1"/>
</dbReference>
<dbReference type="EMBL" id="VLTN01000001">
    <property type="protein sequence ID" value="KAA0157692.1"/>
    <property type="molecule type" value="Genomic_DNA"/>
</dbReference>
<evidence type="ECO:0000259" key="7">
    <source>
        <dbReference type="PROSITE" id="PS51194"/>
    </source>
</evidence>
<dbReference type="InterPro" id="IPR050699">
    <property type="entry name" value="RNA-DNA_Helicase"/>
</dbReference>
<keyword evidence="9" id="KW-1185">Reference proteome</keyword>
<evidence type="ECO:0008006" key="10">
    <source>
        <dbReference type="Google" id="ProtNLM"/>
    </source>
</evidence>
<feature type="domain" description="Helicase ATP-binding" evidence="6">
    <location>
        <begin position="31"/>
        <end position="187"/>
    </location>
</feature>
<dbReference type="PANTHER" id="PTHR12131">
    <property type="entry name" value="ATP-DEPENDENT RNA AND DNA HELICASE"/>
    <property type="match status" value="1"/>
</dbReference>
<feature type="compositionally biased region" description="Low complexity" evidence="5">
    <location>
        <begin position="733"/>
        <end position="747"/>
    </location>
</feature>